<dbReference type="PANTHER" id="PTHR24264">
    <property type="entry name" value="TRYPSIN-RELATED"/>
    <property type="match status" value="1"/>
</dbReference>
<dbReference type="SUPFAM" id="SSF50494">
    <property type="entry name" value="Trypsin-like serine proteases"/>
    <property type="match status" value="1"/>
</dbReference>
<dbReference type="InterPro" id="IPR014756">
    <property type="entry name" value="Ig_E-set"/>
</dbReference>
<dbReference type="CDD" id="cd06263">
    <property type="entry name" value="MAM"/>
    <property type="match status" value="1"/>
</dbReference>
<feature type="repeat" description="Filamin" evidence="6">
    <location>
        <begin position="20"/>
        <end position="124"/>
    </location>
</feature>
<evidence type="ECO:0000259" key="9">
    <source>
        <dbReference type="PROSITE" id="PS50060"/>
    </source>
</evidence>
<keyword evidence="2 7" id="KW-0645">Protease</keyword>
<gene>
    <name evidence="11" type="primary">Plg</name>
    <name evidence="11" type="ORF">AWC38_SpisGene14342</name>
</gene>
<dbReference type="STRING" id="50429.A0A2B4RRV9"/>
<dbReference type="InterPro" id="IPR000998">
    <property type="entry name" value="MAM_dom"/>
</dbReference>
<dbReference type="InterPro" id="IPR017868">
    <property type="entry name" value="Filamin/ABP280_repeat-like"/>
</dbReference>
<evidence type="ECO:0000256" key="1">
    <source>
        <dbReference type="ARBA" id="ARBA00007664"/>
    </source>
</evidence>
<dbReference type="SMART" id="SM00020">
    <property type="entry name" value="Tryp_SPc"/>
    <property type="match status" value="1"/>
</dbReference>
<evidence type="ECO:0000313" key="12">
    <source>
        <dbReference type="Proteomes" id="UP000225706"/>
    </source>
</evidence>
<evidence type="ECO:0000256" key="4">
    <source>
        <dbReference type="ARBA" id="ARBA00022825"/>
    </source>
</evidence>
<dbReference type="GO" id="GO:0016020">
    <property type="term" value="C:membrane"/>
    <property type="evidence" value="ECO:0007669"/>
    <property type="project" value="InterPro"/>
</dbReference>
<dbReference type="CDD" id="cd00190">
    <property type="entry name" value="Tryp_SPc"/>
    <property type="match status" value="1"/>
</dbReference>
<name>A0A2B4RRV9_STYPI</name>
<dbReference type="Gene3D" id="2.60.40.10">
    <property type="entry name" value="Immunoglobulins"/>
    <property type="match status" value="1"/>
</dbReference>
<dbReference type="PROSITE" id="PS00135">
    <property type="entry name" value="TRYPSIN_SER"/>
    <property type="match status" value="1"/>
</dbReference>
<evidence type="ECO:0000256" key="5">
    <source>
        <dbReference type="ARBA" id="ARBA00023157"/>
    </source>
</evidence>
<proteinExistence type="inferred from homology"/>
<dbReference type="SUPFAM" id="SSF81296">
    <property type="entry name" value="E set domains"/>
    <property type="match status" value="1"/>
</dbReference>
<feature type="region of interest" description="Disordered" evidence="8">
    <location>
        <begin position="336"/>
        <end position="370"/>
    </location>
</feature>
<dbReference type="InterPro" id="IPR018114">
    <property type="entry name" value="TRYPSIN_HIS"/>
</dbReference>
<dbReference type="Gene3D" id="2.60.120.200">
    <property type="match status" value="1"/>
</dbReference>
<dbReference type="SMART" id="SM00557">
    <property type="entry name" value="IG_FLMN"/>
    <property type="match status" value="1"/>
</dbReference>
<evidence type="ECO:0000256" key="2">
    <source>
        <dbReference type="ARBA" id="ARBA00022670"/>
    </source>
</evidence>
<keyword evidence="4 7" id="KW-0720">Serine protease</keyword>
<feature type="compositionally biased region" description="Pro residues" evidence="8">
    <location>
        <begin position="346"/>
        <end position="359"/>
    </location>
</feature>
<sequence>MAFSCKFMPVQCFGTNRGSREKYDSTQCSVSGDGLSLAMVGEPAKFILRTSGPDLLYLELQITRIVNKGSETSIYFSEPIPVEYECLGENIHSVCYYPKEVGEYHVAVTWKGSHVTGSPFAVKVVKKVTFPDMDDFKTEEQDNKDEGLWEGFTNVSGRVIVLVNIHSYAQLHANVILSKRLITFYTGFYCNFDRNQCGFVQRRDDEFDWTRKKGATSSGSTGPYSDVKGRGYYMYIEASRKSKDDNAKLEILPGIAAGKTCISFFYHMRGGQMGTLRVLVDGKQVFEKSGHQGFDWRTAQFTVERRASSIVFEGIVGRGHQSDIAIDEVKIDNCGEGGGGQATIKPPAPQPQTARPPLPHTATPPTSECGFRPSTRIVGGEYAPPGAWPWQAMLRWSHTGYVFCGGSLVAPQWVVTASHCVAKAGGDPVYIRLGAHKQSESMGTEQDFTASKVILHPFYHKPIGMSHDIALLKLDRPAVLTRQVNLVCLPHSIPAPPEGTKCWITGWGKTASVGGSSGKVLKQATVPIVGRNRCEWSYLGQIHDSMICAGLDRGGVDSCQGDSGGPMVCETGGKFYLQGVTSWGKGCGRPNKYGVYARVTYLLEWLKKEMARN</sequence>
<accession>A0A2B4RRV9</accession>
<dbReference type="Gene3D" id="2.40.10.10">
    <property type="entry name" value="Trypsin-like serine proteases"/>
    <property type="match status" value="1"/>
</dbReference>
<dbReference type="InterPro" id="IPR013320">
    <property type="entry name" value="ConA-like_dom_sf"/>
</dbReference>
<dbReference type="InterPro" id="IPR043504">
    <property type="entry name" value="Peptidase_S1_PA_chymotrypsin"/>
</dbReference>
<evidence type="ECO:0000313" key="11">
    <source>
        <dbReference type="EMBL" id="PFX21174.1"/>
    </source>
</evidence>
<dbReference type="PROSITE" id="PS50240">
    <property type="entry name" value="TRYPSIN_DOM"/>
    <property type="match status" value="1"/>
</dbReference>
<evidence type="ECO:0000259" key="10">
    <source>
        <dbReference type="PROSITE" id="PS50240"/>
    </source>
</evidence>
<dbReference type="GO" id="GO:0006508">
    <property type="term" value="P:proteolysis"/>
    <property type="evidence" value="ECO:0007669"/>
    <property type="project" value="UniProtKB-KW"/>
</dbReference>
<dbReference type="InterPro" id="IPR013783">
    <property type="entry name" value="Ig-like_fold"/>
</dbReference>
<dbReference type="GO" id="GO:0004252">
    <property type="term" value="F:serine-type endopeptidase activity"/>
    <property type="evidence" value="ECO:0007669"/>
    <property type="project" value="InterPro"/>
</dbReference>
<feature type="domain" description="Peptidase S1" evidence="10">
    <location>
        <begin position="377"/>
        <end position="611"/>
    </location>
</feature>
<dbReference type="GO" id="GO:0005615">
    <property type="term" value="C:extracellular space"/>
    <property type="evidence" value="ECO:0007669"/>
    <property type="project" value="TreeGrafter"/>
</dbReference>
<dbReference type="Proteomes" id="UP000225706">
    <property type="component" value="Unassembled WGS sequence"/>
</dbReference>
<keyword evidence="5" id="KW-1015">Disulfide bond</keyword>
<dbReference type="InterPro" id="IPR033116">
    <property type="entry name" value="TRYPSIN_SER"/>
</dbReference>
<comment type="similarity">
    <text evidence="1">Belongs to the peptidase S1 family.</text>
</comment>
<dbReference type="SUPFAM" id="SSF49899">
    <property type="entry name" value="Concanavalin A-like lectins/glucanases"/>
    <property type="match status" value="1"/>
</dbReference>
<evidence type="ECO:0000256" key="8">
    <source>
        <dbReference type="SAM" id="MobiDB-lite"/>
    </source>
</evidence>
<dbReference type="PROSITE" id="PS50194">
    <property type="entry name" value="FILAMIN_REPEAT"/>
    <property type="match status" value="1"/>
</dbReference>
<dbReference type="FunFam" id="2.40.10.10:FF:000077">
    <property type="entry name" value="Predicted protein"/>
    <property type="match status" value="1"/>
</dbReference>
<dbReference type="PROSITE" id="PS50060">
    <property type="entry name" value="MAM_2"/>
    <property type="match status" value="1"/>
</dbReference>
<dbReference type="InterPro" id="IPR050127">
    <property type="entry name" value="Serine_Proteases_S1"/>
</dbReference>
<protein>
    <submittedName>
        <fullName evidence="11">Plasminogen</fullName>
    </submittedName>
</protein>
<dbReference type="InterPro" id="IPR001314">
    <property type="entry name" value="Peptidase_S1A"/>
</dbReference>
<keyword evidence="3 7" id="KW-0378">Hydrolase</keyword>
<dbReference type="InterPro" id="IPR009003">
    <property type="entry name" value="Peptidase_S1_PA"/>
</dbReference>
<comment type="caution">
    <text evidence="11">The sequence shown here is derived from an EMBL/GenBank/DDBJ whole genome shotgun (WGS) entry which is preliminary data.</text>
</comment>
<organism evidence="11 12">
    <name type="scientific">Stylophora pistillata</name>
    <name type="common">Smooth cauliflower coral</name>
    <dbReference type="NCBI Taxonomy" id="50429"/>
    <lineage>
        <taxon>Eukaryota</taxon>
        <taxon>Metazoa</taxon>
        <taxon>Cnidaria</taxon>
        <taxon>Anthozoa</taxon>
        <taxon>Hexacorallia</taxon>
        <taxon>Scleractinia</taxon>
        <taxon>Astrocoeniina</taxon>
        <taxon>Pocilloporidae</taxon>
        <taxon>Stylophora</taxon>
    </lineage>
</organism>
<dbReference type="SMART" id="SM00137">
    <property type="entry name" value="MAM"/>
    <property type="match status" value="1"/>
</dbReference>
<evidence type="ECO:0000256" key="6">
    <source>
        <dbReference type="PROSITE-ProRule" id="PRU00087"/>
    </source>
</evidence>
<feature type="domain" description="MAM" evidence="9">
    <location>
        <begin position="188"/>
        <end position="336"/>
    </location>
</feature>
<reference evidence="12" key="1">
    <citation type="journal article" date="2017" name="bioRxiv">
        <title>Comparative analysis of the genomes of Stylophora pistillata and Acropora digitifera provides evidence for extensive differences between species of corals.</title>
        <authorList>
            <person name="Voolstra C.R."/>
            <person name="Li Y."/>
            <person name="Liew Y.J."/>
            <person name="Baumgarten S."/>
            <person name="Zoccola D."/>
            <person name="Flot J.-F."/>
            <person name="Tambutte S."/>
            <person name="Allemand D."/>
            <person name="Aranda M."/>
        </authorList>
    </citation>
    <scope>NUCLEOTIDE SEQUENCE [LARGE SCALE GENOMIC DNA]</scope>
</reference>
<dbReference type="EMBL" id="LSMT01000288">
    <property type="protein sequence ID" value="PFX21174.1"/>
    <property type="molecule type" value="Genomic_DNA"/>
</dbReference>
<dbReference type="PRINTS" id="PR00722">
    <property type="entry name" value="CHYMOTRYPSIN"/>
</dbReference>
<dbReference type="PANTHER" id="PTHR24264:SF54">
    <property type="entry name" value="PEPTIDASE S1 DOMAIN-CONTAINING PROTEIN"/>
    <property type="match status" value="1"/>
</dbReference>
<dbReference type="InterPro" id="IPR001254">
    <property type="entry name" value="Trypsin_dom"/>
</dbReference>
<dbReference type="Pfam" id="PF00629">
    <property type="entry name" value="MAM"/>
    <property type="match status" value="1"/>
</dbReference>
<dbReference type="AlphaFoldDB" id="A0A2B4RRV9"/>
<dbReference type="InterPro" id="IPR001298">
    <property type="entry name" value="Filamin/ABP280_rpt"/>
</dbReference>
<dbReference type="Pfam" id="PF00089">
    <property type="entry name" value="Trypsin"/>
    <property type="match status" value="1"/>
</dbReference>
<evidence type="ECO:0000256" key="3">
    <source>
        <dbReference type="ARBA" id="ARBA00022801"/>
    </source>
</evidence>
<evidence type="ECO:0000256" key="7">
    <source>
        <dbReference type="RuleBase" id="RU363034"/>
    </source>
</evidence>
<dbReference type="OrthoDB" id="10059102at2759"/>
<keyword evidence="12" id="KW-1185">Reference proteome</keyword>
<dbReference type="PROSITE" id="PS00134">
    <property type="entry name" value="TRYPSIN_HIS"/>
    <property type="match status" value="1"/>
</dbReference>
<dbReference type="Pfam" id="PF00630">
    <property type="entry name" value="Filamin"/>
    <property type="match status" value="1"/>
</dbReference>